<dbReference type="InterPro" id="IPR020845">
    <property type="entry name" value="AMP-binding_CS"/>
</dbReference>
<dbReference type="InterPro" id="IPR042099">
    <property type="entry name" value="ANL_N_sf"/>
</dbReference>
<accession>I0K9K4</accession>
<evidence type="ECO:0000313" key="5">
    <source>
        <dbReference type="EMBL" id="CCH00807.1"/>
    </source>
</evidence>
<organism evidence="5 6">
    <name type="scientific">Fibrella aestuarina BUZ 2</name>
    <dbReference type="NCBI Taxonomy" id="1166018"/>
    <lineage>
        <taxon>Bacteria</taxon>
        <taxon>Pseudomonadati</taxon>
        <taxon>Bacteroidota</taxon>
        <taxon>Cytophagia</taxon>
        <taxon>Cytophagales</taxon>
        <taxon>Spirosomataceae</taxon>
        <taxon>Fibrella</taxon>
    </lineage>
</organism>
<keyword evidence="5" id="KW-0436">Ligase</keyword>
<name>I0K9K4_9BACT</name>
<dbReference type="GO" id="GO:0050218">
    <property type="term" value="F:propionate-CoA ligase activity"/>
    <property type="evidence" value="ECO:0007669"/>
    <property type="project" value="TreeGrafter"/>
</dbReference>
<feature type="domain" description="Acetyl-coenzyme A synthetase N-terminal" evidence="4">
    <location>
        <begin position="9"/>
        <end position="61"/>
    </location>
</feature>
<dbReference type="Gene3D" id="3.40.50.12780">
    <property type="entry name" value="N-terminal domain of ligase-like"/>
    <property type="match status" value="1"/>
</dbReference>
<dbReference type="PANTHER" id="PTHR43347">
    <property type="entry name" value="ACYL-COA SYNTHETASE"/>
    <property type="match status" value="1"/>
</dbReference>
<evidence type="ECO:0000256" key="1">
    <source>
        <dbReference type="ARBA" id="ARBA00006432"/>
    </source>
</evidence>
<evidence type="ECO:0000259" key="3">
    <source>
        <dbReference type="Pfam" id="PF13193"/>
    </source>
</evidence>
<feature type="domain" description="AMP-dependent synthetase/ligase" evidence="2">
    <location>
        <begin position="70"/>
        <end position="448"/>
    </location>
</feature>
<dbReference type="InterPro" id="IPR025110">
    <property type="entry name" value="AMP-bd_C"/>
</dbReference>
<dbReference type="KEGG" id="fae:FAES_2798"/>
<dbReference type="PANTHER" id="PTHR43347:SF3">
    <property type="entry name" value="ACYL-COA SYNTHETASE SHORT-CHAIN FAMILY MEMBER 3, MITOCHONDRIAL"/>
    <property type="match status" value="1"/>
</dbReference>
<dbReference type="Pfam" id="PF13193">
    <property type="entry name" value="AMP-binding_C"/>
    <property type="match status" value="1"/>
</dbReference>
<dbReference type="STRING" id="1166018.FAES_2798"/>
<evidence type="ECO:0000259" key="4">
    <source>
        <dbReference type="Pfam" id="PF16177"/>
    </source>
</evidence>
<evidence type="ECO:0000313" key="6">
    <source>
        <dbReference type="Proteomes" id="UP000011058"/>
    </source>
</evidence>
<dbReference type="InterPro" id="IPR032387">
    <property type="entry name" value="ACAS_N"/>
</dbReference>
<dbReference type="InterPro" id="IPR045851">
    <property type="entry name" value="AMP-bd_C_sf"/>
</dbReference>
<dbReference type="Pfam" id="PF00501">
    <property type="entry name" value="AMP-binding"/>
    <property type="match status" value="1"/>
</dbReference>
<keyword evidence="6" id="KW-1185">Reference proteome</keyword>
<comment type="similarity">
    <text evidence="1">Belongs to the ATP-dependent AMP-binding enzyme family.</text>
</comment>
<dbReference type="eggNOG" id="COG0365">
    <property type="taxonomic scope" value="Bacteria"/>
</dbReference>
<dbReference type="CDD" id="cd05967">
    <property type="entry name" value="PrpE"/>
    <property type="match status" value="1"/>
</dbReference>
<gene>
    <name evidence="5" type="ORF">FAES_2798</name>
</gene>
<dbReference type="InterPro" id="IPR000873">
    <property type="entry name" value="AMP-dep_synth/lig_dom"/>
</dbReference>
<dbReference type="AlphaFoldDB" id="I0K9K4"/>
<sequence length="638" mass="69720">MNTLPPLNNQYQRSLTDPDGFWAEQAAALPWSRTPSRICTTDADGLTRWFADGELNTCYAAVDYQVEQGRGEQDAFIYDSPVTGVVRRISYRQLRDEVAQLAGALRALGVGHGDRVIIYMPMIPETAMAMLACARLGAVHSVVFGGFAPHELAIRIDDAQPVVVLTASCGIEFDRVIPYQPLLNEALRLATHQPDHCLLFQRPQCEADLSLPRYADWASTVAQAQPAECVPVAATDPLYILYTSGTTGKPKGIVRDNGGHAVALVYSMTAIYNLQPGQVLFTASDFGWAVGHSYSVYGPLLHGCTSVILEGKPVRTPDAGTFWRIVQDYGANVLFTAPTAFRAIRKEDPNATLRRQYDLSTLQAVFVAGERCDPPTLAWLQLVTNVPVVDHWWQTESGWPMVANQLGIEALPVKPGSATRPVCGYDVQILGEDGQPLGPNEEGYVCLKLPLPPGCLPTLWRDTPRFRDAYLSRFPGYYLSGDGGYVDNDGYVFIMGRVDDVINVAGHRLSTGEMEELVSSHPAVAECAVVGIACPLRGQRPVGLIVLKDGQTITPTELEQELVTLLREKIGALAWFRNALTVKRLPKTRSGKILRKTIRQLADGEPFDIPPTIDDPAIIGEIRDALVVARVGIAFADA</sequence>
<dbReference type="SUPFAM" id="SSF56801">
    <property type="entry name" value="Acetyl-CoA synthetase-like"/>
    <property type="match status" value="1"/>
</dbReference>
<dbReference type="PATRIC" id="fig|1166018.3.peg.4568"/>
<reference evidence="5 6" key="1">
    <citation type="journal article" date="2012" name="J. Bacteriol.">
        <title>Genome Sequence of Fibrella aestuarina BUZ 2T, a Filamentous Marine Bacterium.</title>
        <authorList>
            <person name="Filippini M."/>
            <person name="Qi W."/>
            <person name="Blom J."/>
            <person name="Goesmann A."/>
            <person name="Smits T.H."/>
            <person name="Bagheri H.C."/>
        </authorList>
    </citation>
    <scope>NUCLEOTIDE SEQUENCE [LARGE SCALE GENOMIC DNA]</scope>
    <source>
        <strain evidence="6">BUZ 2T</strain>
    </source>
</reference>
<dbReference type="PROSITE" id="PS00455">
    <property type="entry name" value="AMP_BINDING"/>
    <property type="match status" value="1"/>
</dbReference>
<dbReference type="OrthoDB" id="9778383at2"/>
<dbReference type="Gene3D" id="3.30.300.30">
    <property type="match status" value="1"/>
</dbReference>
<feature type="domain" description="AMP-binding enzyme C-terminal" evidence="3">
    <location>
        <begin position="513"/>
        <end position="592"/>
    </location>
</feature>
<dbReference type="RefSeq" id="WP_015331906.1">
    <property type="nucleotide sequence ID" value="NC_020054.1"/>
</dbReference>
<evidence type="ECO:0000259" key="2">
    <source>
        <dbReference type="Pfam" id="PF00501"/>
    </source>
</evidence>
<dbReference type="HOGENOM" id="CLU_000022_3_5_10"/>
<protein>
    <submittedName>
        <fullName evidence="5">AMP-dependent synthetase and ligase</fullName>
    </submittedName>
</protein>
<proteinExistence type="inferred from homology"/>
<dbReference type="Pfam" id="PF16177">
    <property type="entry name" value="ACAS_N"/>
    <property type="match status" value="1"/>
</dbReference>
<dbReference type="EMBL" id="HE796683">
    <property type="protein sequence ID" value="CCH00807.1"/>
    <property type="molecule type" value="Genomic_DNA"/>
</dbReference>
<dbReference type="Proteomes" id="UP000011058">
    <property type="component" value="Chromosome"/>
</dbReference>